<protein>
    <submittedName>
        <fullName evidence="5">Ribosomal_L7Ae domain-containing protein</fullName>
    </submittedName>
</protein>
<dbReference type="STRING" id="6290.A0A0N4VTP0"/>
<evidence type="ECO:0000256" key="1">
    <source>
        <dbReference type="SAM" id="MobiDB-lite"/>
    </source>
</evidence>
<dbReference type="Gene3D" id="3.30.1330.30">
    <property type="match status" value="1"/>
</dbReference>
<dbReference type="WBParaSite" id="HPLM_0000065701-mRNA-1">
    <property type="protein sequence ID" value="HPLM_0000065701-mRNA-1"/>
    <property type="gene ID" value="HPLM_0000065701"/>
</dbReference>
<sequence length="254" mass="28746">MSSEQLGTDGSTEAAIPKRAVVPSEHQTGEVIGKTNEGIPRRKEGQKRKKKKPAKEIDLKEYLVDNQLRKMVGLKKLSSKPVVDVIEDLDEKSDRTERRGIRKEKKLTPTKKKILKARENCEIPCSPIISFPFSPTPLDEMVIDLLKRLKKQTDAIYEVNQTKARAKRTFVCGLHESLKHVRAENVKCVVVARNLDDELITGPSLFHALRAECITRQIPIIHASTKTLLNRAVKKFPYTNVVALFHFQGFEVEG</sequence>
<dbReference type="Pfam" id="PF01248">
    <property type="entry name" value="Ribosomal_L7Ae"/>
    <property type="match status" value="1"/>
</dbReference>
<dbReference type="Proteomes" id="UP000268014">
    <property type="component" value="Unassembled WGS sequence"/>
</dbReference>
<dbReference type="InterPro" id="IPR004038">
    <property type="entry name" value="Ribosomal_eL8/eL30/eS12/Gad45"/>
</dbReference>
<feature type="domain" description="Ribosomal protein eL8/eL30/eS12/Gadd45" evidence="2">
    <location>
        <begin position="155"/>
        <end position="243"/>
    </location>
</feature>
<accession>A0A0N4VTP0</accession>
<dbReference type="AlphaFoldDB" id="A0A0N4VTP0"/>
<proteinExistence type="predicted"/>
<organism evidence="5">
    <name type="scientific">Haemonchus placei</name>
    <name type="common">Barber's pole worm</name>
    <dbReference type="NCBI Taxonomy" id="6290"/>
    <lineage>
        <taxon>Eukaryota</taxon>
        <taxon>Metazoa</taxon>
        <taxon>Ecdysozoa</taxon>
        <taxon>Nematoda</taxon>
        <taxon>Chromadorea</taxon>
        <taxon>Rhabditida</taxon>
        <taxon>Rhabditina</taxon>
        <taxon>Rhabditomorpha</taxon>
        <taxon>Strongyloidea</taxon>
        <taxon>Trichostrongylidae</taxon>
        <taxon>Haemonchus</taxon>
    </lineage>
</organism>
<evidence type="ECO:0000313" key="5">
    <source>
        <dbReference type="WBParaSite" id="HPLM_0000065701-mRNA-1"/>
    </source>
</evidence>
<feature type="region of interest" description="Disordered" evidence="1">
    <location>
        <begin position="1"/>
        <end position="56"/>
    </location>
</feature>
<dbReference type="InterPro" id="IPR029064">
    <property type="entry name" value="Ribosomal_eL30-like_sf"/>
</dbReference>
<reference evidence="3 4" key="2">
    <citation type="submission" date="2018-11" db="EMBL/GenBank/DDBJ databases">
        <authorList>
            <consortium name="Pathogen Informatics"/>
        </authorList>
    </citation>
    <scope>NUCLEOTIDE SEQUENCE [LARGE SCALE GENOMIC DNA]</scope>
    <source>
        <strain evidence="3 4">MHpl1</strain>
    </source>
</reference>
<name>A0A0N4VTP0_HAEPC</name>
<dbReference type="SUPFAM" id="SSF55315">
    <property type="entry name" value="L30e-like"/>
    <property type="match status" value="1"/>
</dbReference>
<feature type="compositionally biased region" description="Polar residues" evidence="1">
    <location>
        <begin position="1"/>
        <end position="11"/>
    </location>
</feature>
<dbReference type="OMA" id="HESLKHV"/>
<dbReference type="OrthoDB" id="263617at2759"/>
<gene>
    <name evidence="3" type="ORF">HPLM_LOCUS658</name>
</gene>
<feature type="compositionally biased region" description="Basic residues" evidence="1">
    <location>
        <begin position="44"/>
        <end position="53"/>
    </location>
</feature>
<reference evidence="5" key="1">
    <citation type="submission" date="2017-02" db="UniProtKB">
        <authorList>
            <consortium name="WormBaseParasite"/>
        </authorList>
    </citation>
    <scope>IDENTIFICATION</scope>
</reference>
<keyword evidence="4" id="KW-1185">Reference proteome</keyword>
<evidence type="ECO:0000313" key="3">
    <source>
        <dbReference type="EMBL" id="VDO06002.1"/>
    </source>
</evidence>
<dbReference type="EMBL" id="UZAF01000548">
    <property type="protein sequence ID" value="VDO06002.1"/>
    <property type="molecule type" value="Genomic_DNA"/>
</dbReference>
<evidence type="ECO:0000313" key="4">
    <source>
        <dbReference type="Proteomes" id="UP000268014"/>
    </source>
</evidence>
<evidence type="ECO:0000259" key="2">
    <source>
        <dbReference type="Pfam" id="PF01248"/>
    </source>
</evidence>